<keyword evidence="1" id="KW-0812">Transmembrane</keyword>
<reference evidence="2 3" key="1">
    <citation type="submission" date="2013-03" db="EMBL/GenBank/DDBJ databases">
        <title>The Genome Sequence of Acinetobacter tandoii CIP 107469.</title>
        <authorList>
            <consortium name="The Broad Institute Genome Sequencing Platform"/>
            <consortium name="The Broad Institute Genome Sequencing Center for Infectious Disease"/>
            <person name="Cerqueira G."/>
            <person name="Feldgarden M."/>
            <person name="Courvalin P."/>
            <person name="Perichon B."/>
            <person name="Grillot-Courvalin C."/>
            <person name="Clermont D."/>
            <person name="Rocha E."/>
            <person name="Yoon E.-J."/>
            <person name="Nemec A."/>
            <person name="Walker B."/>
            <person name="Young S.K."/>
            <person name="Zeng Q."/>
            <person name="Gargeya S."/>
            <person name="Fitzgerald M."/>
            <person name="Haas B."/>
            <person name="Abouelleil A."/>
            <person name="Alvarado L."/>
            <person name="Arachchi H.M."/>
            <person name="Berlin A.M."/>
            <person name="Chapman S.B."/>
            <person name="Dewar J."/>
            <person name="Goldberg J."/>
            <person name="Griggs A."/>
            <person name="Gujja S."/>
            <person name="Hansen M."/>
            <person name="Howarth C."/>
            <person name="Imamovic A."/>
            <person name="Larimer J."/>
            <person name="McCowan C."/>
            <person name="Murphy C."/>
            <person name="Neiman D."/>
            <person name="Pearson M."/>
            <person name="Priest M."/>
            <person name="Roberts A."/>
            <person name="Saif S."/>
            <person name="Shea T."/>
            <person name="Sisk P."/>
            <person name="Sykes S."/>
            <person name="Wortman J."/>
            <person name="Nusbaum C."/>
            <person name="Birren B."/>
        </authorList>
    </citation>
    <scope>NUCLEOTIDE SEQUENCE [LARGE SCALE GENOMIC DNA]</scope>
    <source>
        <strain evidence="2 3">CIP 107469</strain>
    </source>
</reference>
<dbReference type="EMBL" id="AQFM01000009">
    <property type="protein sequence ID" value="EOR11094.1"/>
    <property type="molecule type" value="Genomic_DNA"/>
</dbReference>
<proteinExistence type="predicted"/>
<name>R9B967_9GAMM</name>
<protein>
    <submittedName>
        <fullName evidence="2">Uncharacterized protein</fullName>
    </submittedName>
</protein>
<dbReference type="Proteomes" id="UP000016201">
    <property type="component" value="Unassembled WGS sequence"/>
</dbReference>
<keyword evidence="1" id="KW-1133">Transmembrane helix</keyword>
<gene>
    <name evidence="2" type="ORF">I593_00317</name>
</gene>
<feature type="transmembrane region" description="Helical" evidence="1">
    <location>
        <begin position="56"/>
        <end position="74"/>
    </location>
</feature>
<sequence>MGYVSLKSGLNFLHYLGSNLLPPFKSAHTTLKAKHSLLLLVNTNLSFHKSHVCIDLINFAIYFLKISVCFLIIFKNGYNHHYSNSKVDFLLNLITYNPL</sequence>
<dbReference type="AlphaFoldDB" id="R9B967"/>
<accession>R9B967</accession>
<evidence type="ECO:0000313" key="2">
    <source>
        <dbReference type="EMBL" id="EOR11094.1"/>
    </source>
</evidence>
<organism evidence="2 3">
    <name type="scientific">Acinetobacter tandoii DSM 14970 = CIP 107469</name>
    <dbReference type="NCBI Taxonomy" id="1120927"/>
    <lineage>
        <taxon>Bacteria</taxon>
        <taxon>Pseudomonadati</taxon>
        <taxon>Pseudomonadota</taxon>
        <taxon>Gammaproteobacteria</taxon>
        <taxon>Moraxellales</taxon>
        <taxon>Moraxellaceae</taxon>
        <taxon>Acinetobacter</taxon>
    </lineage>
</organism>
<evidence type="ECO:0000256" key="1">
    <source>
        <dbReference type="SAM" id="Phobius"/>
    </source>
</evidence>
<keyword evidence="1" id="KW-0472">Membrane</keyword>
<keyword evidence="3" id="KW-1185">Reference proteome</keyword>
<comment type="caution">
    <text evidence="2">The sequence shown here is derived from an EMBL/GenBank/DDBJ whole genome shotgun (WGS) entry which is preliminary data.</text>
</comment>
<evidence type="ECO:0000313" key="3">
    <source>
        <dbReference type="Proteomes" id="UP000016201"/>
    </source>
</evidence>